<keyword evidence="6" id="KW-0812">Transmembrane</keyword>
<dbReference type="InterPro" id="IPR050736">
    <property type="entry name" value="Sensor_HK_Regulatory"/>
</dbReference>
<dbReference type="SMART" id="SM00387">
    <property type="entry name" value="HATPase_c"/>
    <property type="match status" value="1"/>
</dbReference>
<keyword evidence="6" id="KW-1133">Transmembrane helix</keyword>
<dbReference type="PANTHER" id="PTHR43711">
    <property type="entry name" value="TWO-COMPONENT HISTIDINE KINASE"/>
    <property type="match status" value="1"/>
</dbReference>
<sequence length="1195" mass="137631">MHKKKCHLYSVVINLVVVAALFFSACSPAHQYEVDKLNSQSYALHYRNLDSTKVLAKRALALSDDYPTGYAEACNNLAFVAIAKMDYKLAKQWLNLVEERSDNQIELLIADVQNMRLCQREARNKDFYAYREKAMRRLRRIGEETDNLPPREYQRAVYAQSEFAVVASTYFYYVQLEKPMMQALNQIDPDALEQDTAQYLNYLYNYGSGGAITHGTQHEILQAEFDMLIRCYMLASGPNPYPYWQANALQAISEHIQDEDNREFLIRNNLPAFQYLNIEQMPANLLAGNFAQRALNLFSSYGDVYQTAGAHRTLAECYWQIRDYQSSLDCLNHALYDNRAIFQAPDLVASIREQMSLAYSALDDKVKSDYNRNAYLDLQESSRQDRQLEARAAQLDDIATILNVMIIAVIAMIVIAVILLYVFDYMKRKKSKEESTEELLKPLHERMELNAQKHKEFLEKFEEETERRMELTMRVSANKERNVEQRTKVEFANSNLSYINRMLNEVTRLCKGGETEEVRKQRYQYILELVDVIEDYNSTLTRWIQMKQGMLNLRIESFSLQQLFDIVEKGKTSFQMKGISLVVKPTDAVLKADRALTLFMINTIADNARKFTPAGGEVVVEAQVKAEDKYVEISITDNGKGMDEEQLAHVFDRAYTGGHGFGLINCKGIIEKYKKTSRMFDKCDISVQSKVGKGSRFAFRLPAGRMLLLSLLIALFSCLPSGSAWAKMQKSHSFHHQHKRTAVQKPFNLQRADQYADSAYFSNVNGHYERTLAFADSAREYLNRHYLSLRPKGTFLMVKYPKSGAIAELQWLRDSLPTDYNVILDIRNESAVAALALHQWDLYASNNKVYTQLFREMSADNTLDEYVRTMEVSKNSKNVAVVLLILLLLQLPLAYYLLYYRHILRYRFAVDKVNTINQILLSSSSDKEKLQRISEIWDEKTSRRANSEQLNEVVVRIEKALNDGIADVRKDYSRLELLEDEIHRTEYEGDKLYVANQVLNNCLSALKHETMYYPSRIRQLIETNPDDVESLRELIEYYKSVYTMLSTQAMEQAKGMVRLDYHLLELLFEILIANTKKCGIRIETTDGNPYAEVYVKQYESPYDSRQITDFFSSTTVDVNYLVARQIAREVGDITNLRGCGLSSTAGSDGSAIITAVLPVAVVKRIDFEGLKERWKHKVELEITEVQHENPQAGVE</sequence>
<dbReference type="Pfam" id="PF02518">
    <property type="entry name" value="HATPase_c"/>
    <property type="match status" value="1"/>
</dbReference>
<dbReference type="PANTHER" id="PTHR43711:SF31">
    <property type="entry name" value="HISTIDINE KINASE"/>
    <property type="match status" value="1"/>
</dbReference>
<feature type="transmembrane region" description="Helical" evidence="6">
    <location>
        <begin position="401"/>
        <end position="423"/>
    </location>
</feature>
<dbReference type="SUPFAM" id="SSF48452">
    <property type="entry name" value="TPR-like"/>
    <property type="match status" value="1"/>
</dbReference>
<dbReference type="InterPro" id="IPR036890">
    <property type="entry name" value="HATPase_C_sf"/>
</dbReference>
<reference evidence="9 10" key="1">
    <citation type="submission" date="2019-09" db="EMBL/GenBank/DDBJ databases">
        <title>Distinct polysaccharide growth profiles of human intestinal Prevotella copri isolates.</title>
        <authorList>
            <person name="Fehlner-Peach H."/>
            <person name="Magnabosco C."/>
            <person name="Raghavan V."/>
            <person name="Scher J.U."/>
            <person name="Tett A."/>
            <person name="Cox L.M."/>
            <person name="Gottsegen C."/>
            <person name="Watters A."/>
            <person name="Wiltshire- Gordon J.D."/>
            <person name="Segata N."/>
            <person name="Bonneau R."/>
            <person name="Littman D.R."/>
        </authorList>
    </citation>
    <scope>NUCLEOTIDE SEQUENCE [LARGE SCALE GENOMIC DNA]</scope>
    <source>
        <strain evidence="10">iA622</strain>
    </source>
</reference>
<evidence type="ECO:0000256" key="7">
    <source>
        <dbReference type="SAM" id="SignalP"/>
    </source>
</evidence>
<dbReference type="EMBL" id="VZCB01000101">
    <property type="protein sequence ID" value="MQN82294.1"/>
    <property type="molecule type" value="Genomic_DNA"/>
</dbReference>
<dbReference type="InterPro" id="IPR004358">
    <property type="entry name" value="Sig_transdc_His_kin-like_C"/>
</dbReference>
<keyword evidence="3" id="KW-0808">Transferase</keyword>
<dbReference type="InterPro" id="IPR011990">
    <property type="entry name" value="TPR-like_helical_dom_sf"/>
</dbReference>
<dbReference type="PROSITE" id="PS50109">
    <property type="entry name" value="HIS_KIN"/>
    <property type="match status" value="1"/>
</dbReference>
<comment type="catalytic activity">
    <reaction evidence="1">
        <text>ATP + protein L-histidine = ADP + protein N-phospho-L-histidine.</text>
        <dbReference type="EC" id="2.7.13.3"/>
    </reaction>
</comment>
<dbReference type="Pfam" id="PF17139">
    <property type="entry name" value="DUF5112"/>
    <property type="match status" value="1"/>
</dbReference>
<proteinExistence type="predicted"/>
<dbReference type="InterPro" id="IPR003594">
    <property type="entry name" value="HATPase_dom"/>
</dbReference>
<evidence type="ECO:0000256" key="4">
    <source>
        <dbReference type="ARBA" id="ARBA00022777"/>
    </source>
</evidence>
<feature type="domain" description="Histidine kinase" evidence="8">
    <location>
        <begin position="490"/>
        <end position="705"/>
    </location>
</feature>
<dbReference type="GO" id="GO:0000160">
    <property type="term" value="P:phosphorelay signal transduction system"/>
    <property type="evidence" value="ECO:0007669"/>
    <property type="project" value="UniProtKB-KW"/>
</dbReference>
<evidence type="ECO:0000256" key="2">
    <source>
        <dbReference type="ARBA" id="ARBA00012438"/>
    </source>
</evidence>
<evidence type="ECO:0000313" key="10">
    <source>
        <dbReference type="Proteomes" id="UP000480425"/>
    </source>
</evidence>
<keyword evidence="6" id="KW-0472">Membrane</keyword>
<feature type="transmembrane region" description="Helical" evidence="6">
    <location>
        <begin position="879"/>
        <end position="898"/>
    </location>
</feature>
<evidence type="ECO:0000256" key="5">
    <source>
        <dbReference type="ARBA" id="ARBA00023012"/>
    </source>
</evidence>
<accession>A0A6G1U408</accession>
<dbReference type="EC" id="2.7.13.3" evidence="2"/>
<protein>
    <recommendedName>
        <fullName evidence="2">histidine kinase</fullName>
        <ecNumber evidence="2">2.7.13.3</ecNumber>
    </recommendedName>
</protein>
<dbReference type="PRINTS" id="PR00344">
    <property type="entry name" value="BCTRLSENSOR"/>
</dbReference>
<dbReference type="SUPFAM" id="SSF55874">
    <property type="entry name" value="ATPase domain of HSP90 chaperone/DNA topoisomerase II/histidine kinase"/>
    <property type="match status" value="1"/>
</dbReference>
<dbReference type="AlphaFoldDB" id="A0A6G1U408"/>
<keyword evidence="5" id="KW-0902">Two-component regulatory system</keyword>
<evidence type="ECO:0000259" key="8">
    <source>
        <dbReference type="PROSITE" id="PS50109"/>
    </source>
</evidence>
<feature type="chain" id="PRO_5026065905" description="histidine kinase" evidence="7">
    <location>
        <begin position="32"/>
        <end position="1195"/>
    </location>
</feature>
<dbReference type="GO" id="GO:0004673">
    <property type="term" value="F:protein histidine kinase activity"/>
    <property type="evidence" value="ECO:0007669"/>
    <property type="project" value="UniProtKB-EC"/>
</dbReference>
<feature type="signal peptide" evidence="7">
    <location>
        <begin position="1"/>
        <end position="31"/>
    </location>
</feature>
<evidence type="ECO:0000256" key="6">
    <source>
        <dbReference type="SAM" id="Phobius"/>
    </source>
</evidence>
<dbReference type="InterPro" id="IPR005467">
    <property type="entry name" value="His_kinase_dom"/>
</dbReference>
<organism evidence="9 10">
    <name type="scientific">Segatella copri</name>
    <dbReference type="NCBI Taxonomy" id="165179"/>
    <lineage>
        <taxon>Bacteria</taxon>
        <taxon>Pseudomonadati</taxon>
        <taxon>Bacteroidota</taxon>
        <taxon>Bacteroidia</taxon>
        <taxon>Bacteroidales</taxon>
        <taxon>Prevotellaceae</taxon>
        <taxon>Segatella</taxon>
    </lineage>
</organism>
<dbReference type="Pfam" id="PF17140">
    <property type="entry name" value="DUF5113"/>
    <property type="match status" value="2"/>
</dbReference>
<dbReference type="PROSITE" id="PS51257">
    <property type="entry name" value="PROKAR_LIPOPROTEIN"/>
    <property type="match status" value="1"/>
</dbReference>
<gene>
    <name evidence="9" type="ORF">F7D73_15385</name>
</gene>
<dbReference type="InterPro" id="IPR033405">
    <property type="entry name" value="DUF5112"/>
</dbReference>
<dbReference type="Gene3D" id="3.30.565.10">
    <property type="entry name" value="Histidine kinase-like ATPase, C-terminal domain"/>
    <property type="match status" value="1"/>
</dbReference>
<dbReference type="OrthoDB" id="1043958at2"/>
<dbReference type="InterPro" id="IPR033406">
    <property type="entry name" value="DUF5113"/>
</dbReference>
<name>A0A6G1U408_9BACT</name>
<dbReference type="Proteomes" id="UP000480425">
    <property type="component" value="Unassembled WGS sequence"/>
</dbReference>
<keyword evidence="7" id="KW-0732">Signal</keyword>
<comment type="caution">
    <text evidence="9">The sequence shown here is derived from an EMBL/GenBank/DDBJ whole genome shotgun (WGS) entry which is preliminary data.</text>
</comment>
<keyword evidence="4" id="KW-0418">Kinase</keyword>
<evidence type="ECO:0000256" key="3">
    <source>
        <dbReference type="ARBA" id="ARBA00022679"/>
    </source>
</evidence>
<evidence type="ECO:0000313" key="9">
    <source>
        <dbReference type="EMBL" id="MQN82294.1"/>
    </source>
</evidence>
<evidence type="ECO:0000256" key="1">
    <source>
        <dbReference type="ARBA" id="ARBA00000085"/>
    </source>
</evidence>